<organism evidence="1 2">
    <name type="scientific">Eumeta variegata</name>
    <name type="common">Bagworm moth</name>
    <name type="synonym">Eumeta japonica</name>
    <dbReference type="NCBI Taxonomy" id="151549"/>
    <lineage>
        <taxon>Eukaryota</taxon>
        <taxon>Metazoa</taxon>
        <taxon>Ecdysozoa</taxon>
        <taxon>Arthropoda</taxon>
        <taxon>Hexapoda</taxon>
        <taxon>Insecta</taxon>
        <taxon>Pterygota</taxon>
        <taxon>Neoptera</taxon>
        <taxon>Endopterygota</taxon>
        <taxon>Lepidoptera</taxon>
        <taxon>Glossata</taxon>
        <taxon>Ditrysia</taxon>
        <taxon>Tineoidea</taxon>
        <taxon>Psychidae</taxon>
        <taxon>Oiketicinae</taxon>
        <taxon>Eumeta</taxon>
    </lineage>
</organism>
<comment type="caution">
    <text evidence="1">The sequence shown here is derived from an EMBL/GenBank/DDBJ whole genome shotgun (WGS) entry which is preliminary data.</text>
</comment>
<name>A0A4C1V8Y5_EUMVA</name>
<dbReference type="EMBL" id="BGZK01000293">
    <property type="protein sequence ID" value="GBP34747.1"/>
    <property type="molecule type" value="Genomic_DNA"/>
</dbReference>
<keyword evidence="2" id="KW-1185">Reference proteome</keyword>
<reference evidence="1 2" key="1">
    <citation type="journal article" date="2019" name="Commun. Biol.">
        <title>The bagworm genome reveals a unique fibroin gene that provides high tensile strength.</title>
        <authorList>
            <person name="Kono N."/>
            <person name="Nakamura H."/>
            <person name="Ohtoshi R."/>
            <person name="Tomita M."/>
            <person name="Numata K."/>
            <person name="Arakawa K."/>
        </authorList>
    </citation>
    <scope>NUCLEOTIDE SEQUENCE [LARGE SCALE GENOMIC DNA]</scope>
</reference>
<evidence type="ECO:0000313" key="1">
    <source>
        <dbReference type="EMBL" id="GBP34747.1"/>
    </source>
</evidence>
<accession>A0A4C1V8Y5</accession>
<proteinExistence type="predicted"/>
<dbReference type="Proteomes" id="UP000299102">
    <property type="component" value="Unassembled WGS sequence"/>
</dbReference>
<evidence type="ECO:0000313" key="2">
    <source>
        <dbReference type="Proteomes" id="UP000299102"/>
    </source>
</evidence>
<dbReference type="AlphaFoldDB" id="A0A4C1V8Y5"/>
<sequence length="110" mass="12344">MHGKHFCLEYRVKGLELTHGVPELHPIPPLRQGHTDFSFNSAIVSANVRPKDGELVHRCRIDVLHALESEFGNVSRVRKFAEIHGALELPVGTDVLSHSLGIPYHNLMSY</sequence>
<protein>
    <submittedName>
        <fullName evidence="1">Uncharacterized protein</fullName>
    </submittedName>
</protein>
<gene>
    <name evidence="1" type="ORF">EVAR_25751_1</name>
</gene>